<sequence length="164" mass="18540">MSTPQRKGYLNLSLTPRSQVPRSAAAWGKAIAGPPLGLLEDNGPGCGRGGEGLEDWRRFRKVGLLDEAAMERRDRQALADRVSKLQSELLDYQHHMGLILMEKTLLAENFDELRKSIEESQELLKREQLAHLIAVAEAEKREDNLRKALNFEKQSREGFARNSC</sequence>
<evidence type="ECO:0000256" key="5">
    <source>
        <dbReference type="SAM" id="Coils"/>
    </source>
</evidence>
<evidence type="ECO:0000256" key="2">
    <source>
        <dbReference type="ARBA" id="ARBA00023242"/>
    </source>
</evidence>
<proteinExistence type="inferred from homology"/>
<feature type="coiled-coil region" evidence="5">
    <location>
        <begin position="110"/>
        <end position="155"/>
    </location>
</feature>
<dbReference type="PANTHER" id="PTHR31908:SF9">
    <property type="entry name" value="PROTEIN CROWDED NUCLEI 3"/>
    <property type="match status" value="1"/>
</dbReference>
<evidence type="ECO:0000256" key="3">
    <source>
        <dbReference type="ARBA" id="ARBA00024186"/>
    </source>
</evidence>
<dbReference type="GO" id="GO:0005652">
    <property type="term" value="C:nuclear lamina"/>
    <property type="evidence" value="ECO:0007669"/>
    <property type="project" value="UniProtKB-SubCell"/>
</dbReference>
<evidence type="ECO:0000256" key="1">
    <source>
        <dbReference type="ARBA" id="ARBA00023054"/>
    </source>
</evidence>
<comment type="caution">
    <text evidence="6">The sequence shown here is derived from an EMBL/GenBank/DDBJ whole genome shotgun (WGS) entry which is preliminary data.</text>
</comment>
<dbReference type="Proteomes" id="UP001345219">
    <property type="component" value="Chromosome 15"/>
</dbReference>
<dbReference type="AlphaFoldDB" id="A0AAN7K3B4"/>
<gene>
    <name evidence="6" type="ORF">SAY87_020100</name>
</gene>
<keyword evidence="2" id="KW-0539">Nucleus</keyword>
<comment type="subcellular location">
    <subcellularLocation>
        <location evidence="3">Nucleus lamina</location>
    </subcellularLocation>
</comment>
<keyword evidence="1 5" id="KW-0175">Coiled coil</keyword>
<comment type="similarity">
    <text evidence="4">Belongs to the CRWN family.</text>
</comment>
<keyword evidence="7" id="KW-1185">Reference proteome</keyword>
<evidence type="ECO:0000256" key="4">
    <source>
        <dbReference type="ARBA" id="ARBA00024208"/>
    </source>
</evidence>
<evidence type="ECO:0000313" key="7">
    <source>
        <dbReference type="Proteomes" id="UP001345219"/>
    </source>
</evidence>
<name>A0AAN7K3B4_9MYRT</name>
<dbReference type="EMBL" id="JAXIOK010000012">
    <property type="protein sequence ID" value="KAK4758799.1"/>
    <property type="molecule type" value="Genomic_DNA"/>
</dbReference>
<dbReference type="GO" id="GO:0006997">
    <property type="term" value="P:nucleus organization"/>
    <property type="evidence" value="ECO:0007669"/>
    <property type="project" value="InterPro"/>
</dbReference>
<dbReference type="InterPro" id="IPR040418">
    <property type="entry name" value="CRWN"/>
</dbReference>
<protein>
    <submittedName>
        <fullName evidence="6">Uncharacterized protein</fullName>
    </submittedName>
</protein>
<accession>A0AAN7K3B4</accession>
<evidence type="ECO:0000313" key="6">
    <source>
        <dbReference type="EMBL" id="KAK4758799.1"/>
    </source>
</evidence>
<reference evidence="6 7" key="1">
    <citation type="journal article" date="2023" name="Hortic Res">
        <title>Pangenome of water caltrop reveals structural variations and asymmetric subgenome divergence after allopolyploidization.</title>
        <authorList>
            <person name="Zhang X."/>
            <person name="Chen Y."/>
            <person name="Wang L."/>
            <person name="Yuan Y."/>
            <person name="Fang M."/>
            <person name="Shi L."/>
            <person name="Lu R."/>
            <person name="Comes H.P."/>
            <person name="Ma Y."/>
            <person name="Chen Y."/>
            <person name="Huang G."/>
            <person name="Zhou Y."/>
            <person name="Zheng Z."/>
            <person name="Qiu Y."/>
        </authorList>
    </citation>
    <scope>NUCLEOTIDE SEQUENCE [LARGE SCALE GENOMIC DNA]</scope>
    <source>
        <tissue evidence="6">Roots</tissue>
    </source>
</reference>
<dbReference type="PANTHER" id="PTHR31908">
    <property type="entry name" value="PROTEIN CROWDED NUCLEI 4"/>
    <property type="match status" value="1"/>
</dbReference>
<organism evidence="6 7">
    <name type="scientific">Trapa incisa</name>
    <dbReference type="NCBI Taxonomy" id="236973"/>
    <lineage>
        <taxon>Eukaryota</taxon>
        <taxon>Viridiplantae</taxon>
        <taxon>Streptophyta</taxon>
        <taxon>Embryophyta</taxon>
        <taxon>Tracheophyta</taxon>
        <taxon>Spermatophyta</taxon>
        <taxon>Magnoliopsida</taxon>
        <taxon>eudicotyledons</taxon>
        <taxon>Gunneridae</taxon>
        <taxon>Pentapetalae</taxon>
        <taxon>rosids</taxon>
        <taxon>malvids</taxon>
        <taxon>Myrtales</taxon>
        <taxon>Lythraceae</taxon>
        <taxon>Trapa</taxon>
    </lineage>
</organism>